<organism evidence="1 2">
    <name type="scientific">Salvia divinorum</name>
    <name type="common">Maria pastora</name>
    <name type="synonym">Diviner's sage</name>
    <dbReference type="NCBI Taxonomy" id="28513"/>
    <lineage>
        <taxon>Eukaryota</taxon>
        <taxon>Viridiplantae</taxon>
        <taxon>Streptophyta</taxon>
        <taxon>Embryophyta</taxon>
        <taxon>Tracheophyta</taxon>
        <taxon>Spermatophyta</taxon>
        <taxon>Magnoliopsida</taxon>
        <taxon>eudicotyledons</taxon>
        <taxon>Gunneridae</taxon>
        <taxon>Pentapetalae</taxon>
        <taxon>asterids</taxon>
        <taxon>lamiids</taxon>
        <taxon>Lamiales</taxon>
        <taxon>Lamiaceae</taxon>
        <taxon>Nepetoideae</taxon>
        <taxon>Mentheae</taxon>
        <taxon>Salviinae</taxon>
        <taxon>Salvia</taxon>
        <taxon>Salvia subgen. Calosphace</taxon>
    </lineage>
</organism>
<comment type="caution">
    <text evidence="1">The sequence shown here is derived from an EMBL/GenBank/DDBJ whole genome shotgun (WGS) entry which is preliminary data.</text>
</comment>
<gene>
    <name evidence="1" type="ORF">AAHA92_10722</name>
</gene>
<evidence type="ECO:0000313" key="2">
    <source>
        <dbReference type="Proteomes" id="UP001567538"/>
    </source>
</evidence>
<dbReference type="PANTHER" id="PTHR33526:SF4">
    <property type="entry name" value="OS07G0123800 PROTEIN"/>
    <property type="match status" value="1"/>
</dbReference>
<name>A0ABD1HVM3_SALDI</name>
<protein>
    <submittedName>
        <fullName evidence="1">Uncharacterized protein</fullName>
    </submittedName>
</protein>
<reference evidence="1 2" key="1">
    <citation type="submission" date="2024-06" db="EMBL/GenBank/DDBJ databases">
        <title>A chromosome level genome sequence of Diviner's sage (Salvia divinorum).</title>
        <authorList>
            <person name="Ford S.A."/>
            <person name="Ro D.-K."/>
            <person name="Ness R.W."/>
            <person name="Phillips M.A."/>
        </authorList>
    </citation>
    <scope>NUCLEOTIDE SEQUENCE [LARGE SCALE GENOMIC DNA]</scope>
    <source>
        <strain evidence="1">SAF-2024a</strain>
        <tissue evidence="1">Leaf</tissue>
    </source>
</reference>
<dbReference type="Proteomes" id="UP001567538">
    <property type="component" value="Unassembled WGS sequence"/>
</dbReference>
<dbReference type="EMBL" id="JBEAFC010000004">
    <property type="protein sequence ID" value="KAL1560521.1"/>
    <property type="molecule type" value="Genomic_DNA"/>
</dbReference>
<dbReference type="PANTHER" id="PTHR33526">
    <property type="entry name" value="OS07G0123800 PROTEIN"/>
    <property type="match status" value="1"/>
</dbReference>
<evidence type="ECO:0000313" key="1">
    <source>
        <dbReference type="EMBL" id="KAL1560521.1"/>
    </source>
</evidence>
<accession>A0ABD1HVM3</accession>
<proteinExistence type="predicted"/>
<sequence>MKITENKQRLRHYIGAPRRFLRRARDFYVDSLVSFDSKVGIITCPATNTSRLRKNFDSNRRIDENREKLGEMYRSMEVGRFRERRSGGYVGGNGIDRSYSIALGKIGTIVVDEQCEFQENVDLRSDHMFLRTRSHAVPRNYGFH</sequence>
<keyword evidence="2" id="KW-1185">Reference proteome</keyword>
<dbReference type="AlphaFoldDB" id="A0ABD1HVM3"/>